<comment type="caution">
    <text evidence="1">The sequence shown here is derived from an EMBL/GenBank/DDBJ whole genome shotgun (WGS) entry which is preliminary data.</text>
</comment>
<sequence>MKTNNKILIILPNFKTMIKLKKIYITLLIGGCFSFGNIALNLAESFAQDNPETPPRKCFRRTRRNPILDSYRLV</sequence>
<evidence type="ECO:0000313" key="1">
    <source>
        <dbReference type="EMBL" id="CCQ59756.1"/>
    </source>
</evidence>
<reference evidence="1 2" key="2">
    <citation type="submission" date="2013-09" db="EMBL/GenBank/DDBJ databases">
        <title>Whole genome comparison of six Crocosphaera watsonii strains with differing phenotypes.</title>
        <authorList>
            <person name="Bench S.R."/>
            <person name="Heller P."/>
            <person name="Frank I."/>
            <person name="Arciniega M."/>
            <person name="Shilova I.N."/>
            <person name="Zehr J.P."/>
        </authorList>
    </citation>
    <scope>NUCLEOTIDE SEQUENCE [LARGE SCALE GENOMIC DNA]</scope>
    <source>
        <strain evidence="1 2">WH 0401</strain>
    </source>
</reference>
<dbReference type="AlphaFoldDB" id="T2J3M8"/>
<protein>
    <submittedName>
        <fullName evidence="1">TPR repeat:TPR repeat</fullName>
    </submittedName>
</protein>
<proteinExistence type="predicted"/>
<name>T2J3M8_CROWT</name>
<accession>T2J3M8</accession>
<reference evidence="1 2" key="1">
    <citation type="submission" date="2013-01" db="EMBL/GenBank/DDBJ databases">
        <authorList>
            <person name="Bench S."/>
        </authorList>
    </citation>
    <scope>NUCLEOTIDE SEQUENCE [LARGE SCALE GENOMIC DNA]</scope>
    <source>
        <strain evidence="1 2">WH 0401</strain>
    </source>
</reference>
<dbReference type="Proteomes" id="UP000018198">
    <property type="component" value="Unassembled WGS sequence"/>
</dbReference>
<gene>
    <name evidence="1" type="ORF">CWATWH0401_2702</name>
</gene>
<organism evidence="1 2">
    <name type="scientific">Crocosphaera watsonii WH 0401</name>
    <dbReference type="NCBI Taxonomy" id="555881"/>
    <lineage>
        <taxon>Bacteria</taxon>
        <taxon>Bacillati</taxon>
        <taxon>Cyanobacteriota</taxon>
        <taxon>Cyanophyceae</taxon>
        <taxon>Oscillatoriophycideae</taxon>
        <taxon>Chroococcales</taxon>
        <taxon>Aphanothecaceae</taxon>
        <taxon>Crocosphaera</taxon>
    </lineage>
</organism>
<evidence type="ECO:0000313" key="2">
    <source>
        <dbReference type="Proteomes" id="UP000018198"/>
    </source>
</evidence>
<dbReference type="EMBL" id="CAQM01000030">
    <property type="protein sequence ID" value="CCQ59756.1"/>
    <property type="molecule type" value="Genomic_DNA"/>
</dbReference>